<evidence type="ECO:0000256" key="8">
    <source>
        <dbReference type="SAM" id="MobiDB-lite"/>
    </source>
</evidence>
<evidence type="ECO:0000313" key="9">
    <source>
        <dbReference type="EMBL" id="CAJ0587569.1"/>
    </source>
</evidence>
<evidence type="ECO:0000256" key="4">
    <source>
        <dbReference type="ARBA" id="ARBA00022728"/>
    </source>
</evidence>
<dbReference type="PANTHER" id="PTHR13264:SF5">
    <property type="entry name" value="PRE-MRNA-SPLICING FACTOR SYF2"/>
    <property type="match status" value="1"/>
</dbReference>
<evidence type="ECO:0000256" key="3">
    <source>
        <dbReference type="ARBA" id="ARBA00022664"/>
    </source>
</evidence>
<keyword evidence="6 7" id="KW-0539">Nucleus</keyword>
<evidence type="ECO:0000313" key="10">
    <source>
        <dbReference type="Proteomes" id="UP001177023"/>
    </source>
</evidence>
<feature type="region of interest" description="Disordered" evidence="8">
    <location>
        <begin position="1"/>
        <end position="22"/>
    </location>
</feature>
<keyword evidence="5 7" id="KW-0508">mRNA splicing</keyword>
<dbReference type="EMBL" id="CATQJA010002710">
    <property type="protein sequence ID" value="CAJ0587569.1"/>
    <property type="molecule type" value="Genomic_DNA"/>
</dbReference>
<evidence type="ECO:0000256" key="7">
    <source>
        <dbReference type="RuleBase" id="RU367148"/>
    </source>
</evidence>
<evidence type="ECO:0000256" key="6">
    <source>
        <dbReference type="ARBA" id="ARBA00023242"/>
    </source>
</evidence>
<dbReference type="InterPro" id="IPR013260">
    <property type="entry name" value="mRNA_splic_SYF2"/>
</dbReference>
<evidence type="ECO:0000256" key="2">
    <source>
        <dbReference type="ARBA" id="ARBA00010028"/>
    </source>
</evidence>
<keyword evidence="3 7" id="KW-0507">mRNA processing</keyword>
<dbReference type="GO" id="GO:0071013">
    <property type="term" value="C:catalytic step 2 spliceosome"/>
    <property type="evidence" value="ECO:0007669"/>
    <property type="project" value="TreeGrafter"/>
</dbReference>
<evidence type="ECO:0000256" key="1">
    <source>
        <dbReference type="ARBA" id="ARBA00004123"/>
    </source>
</evidence>
<keyword evidence="4 7" id="KW-0747">Spliceosome</keyword>
<dbReference type="PANTHER" id="PTHR13264">
    <property type="entry name" value="GCIP-INTERACTING PROTEIN P29"/>
    <property type="match status" value="1"/>
</dbReference>
<dbReference type="GO" id="GO:0000398">
    <property type="term" value="P:mRNA splicing, via spliceosome"/>
    <property type="evidence" value="ECO:0007669"/>
    <property type="project" value="UniProtKB-UniRule"/>
</dbReference>
<proteinExistence type="inferred from homology"/>
<name>A0AA36DI46_9BILA</name>
<accession>A0AA36DI46</accession>
<gene>
    <name evidence="9" type="ORF">MSPICULIGERA_LOCUS25528</name>
</gene>
<comment type="similarity">
    <text evidence="2 7">Belongs to the SYF2 family.</text>
</comment>
<dbReference type="GO" id="GO:0000974">
    <property type="term" value="C:Prp19 complex"/>
    <property type="evidence" value="ECO:0007669"/>
    <property type="project" value="TreeGrafter"/>
</dbReference>
<evidence type="ECO:0000256" key="5">
    <source>
        <dbReference type="ARBA" id="ARBA00023187"/>
    </source>
</evidence>
<comment type="function">
    <text evidence="7">Involved in pre-mRNA splicing.</text>
</comment>
<sequence>MSDTEETSSDQQQQQQPSSAANLLKNAERMEAMNARIRLLAQKRNDSRRANKADVVEEDRKIKNPRHQIEEMKKEWELKDLEERQRCEEEGVDFERAKAMRTSVEEVRKRDVLLKRKKNPNKDALITGDYETMSLRQNERLTRNIKPDFNEYKRMKEALGEEQFYPGSNTIADGHHYPTTSALDRLATTVLDMQKTREKVHRRRMFDPDQEVTYINEKNRVFNKKLDQFYGKYTEDLREDLERGTAL</sequence>
<comment type="subunit">
    <text evidence="7">May be part of a spliceosome complex.</text>
</comment>
<reference evidence="9" key="1">
    <citation type="submission" date="2023-06" db="EMBL/GenBank/DDBJ databases">
        <authorList>
            <person name="Delattre M."/>
        </authorList>
    </citation>
    <scope>NUCLEOTIDE SEQUENCE</scope>
    <source>
        <strain evidence="9">AF72</strain>
    </source>
</reference>
<protein>
    <recommendedName>
        <fullName evidence="7">Pre-mRNA-splicing factor SYF2</fullName>
    </recommendedName>
</protein>
<feature type="non-terminal residue" evidence="9">
    <location>
        <position position="1"/>
    </location>
</feature>
<organism evidence="9 10">
    <name type="scientific">Mesorhabditis spiculigera</name>
    <dbReference type="NCBI Taxonomy" id="96644"/>
    <lineage>
        <taxon>Eukaryota</taxon>
        <taxon>Metazoa</taxon>
        <taxon>Ecdysozoa</taxon>
        <taxon>Nematoda</taxon>
        <taxon>Chromadorea</taxon>
        <taxon>Rhabditida</taxon>
        <taxon>Rhabditina</taxon>
        <taxon>Rhabditomorpha</taxon>
        <taxon>Rhabditoidea</taxon>
        <taxon>Rhabditidae</taxon>
        <taxon>Mesorhabditinae</taxon>
        <taxon>Mesorhabditis</taxon>
    </lineage>
</organism>
<dbReference type="AlphaFoldDB" id="A0AA36DI46"/>
<dbReference type="Proteomes" id="UP001177023">
    <property type="component" value="Unassembled WGS sequence"/>
</dbReference>
<comment type="caution">
    <text evidence="9">The sequence shown here is derived from an EMBL/GenBank/DDBJ whole genome shotgun (WGS) entry which is preliminary data.</text>
</comment>
<keyword evidence="10" id="KW-1185">Reference proteome</keyword>
<comment type="subcellular location">
    <subcellularLocation>
        <location evidence="1 7">Nucleus</location>
    </subcellularLocation>
</comment>
<dbReference type="Pfam" id="PF08231">
    <property type="entry name" value="SYF2"/>
    <property type="match status" value="1"/>
</dbReference>
<feature type="compositionally biased region" description="Low complexity" evidence="8">
    <location>
        <begin position="9"/>
        <end position="19"/>
    </location>
</feature>
<dbReference type="GO" id="GO:0071014">
    <property type="term" value="C:post-mRNA release spliceosomal complex"/>
    <property type="evidence" value="ECO:0007669"/>
    <property type="project" value="TreeGrafter"/>
</dbReference>